<dbReference type="Pfam" id="PF20661">
    <property type="entry name" value="SutA-RBD"/>
    <property type="match status" value="1"/>
</dbReference>
<gene>
    <name evidence="3" type="ORF">EDC38_0074</name>
</gene>
<accession>A0A3N1NL51</accession>
<dbReference type="InterPro" id="IPR049191">
    <property type="entry name" value="SutA_RBD"/>
</dbReference>
<evidence type="ECO:0000313" key="3">
    <source>
        <dbReference type="EMBL" id="ROQ19492.1"/>
    </source>
</evidence>
<evidence type="ECO:0000256" key="1">
    <source>
        <dbReference type="SAM" id="MobiDB-lite"/>
    </source>
</evidence>
<comment type="caution">
    <text evidence="3">The sequence shown here is derived from an EMBL/GenBank/DDBJ whole genome shotgun (WGS) entry which is preliminary data.</text>
</comment>
<dbReference type="AlphaFoldDB" id="A0A3N1NL51"/>
<dbReference type="RefSeq" id="WP_123636846.1">
    <property type="nucleotide sequence ID" value="NZ_RJUK01000001.1"/>
</dbReference>
<feature type="domain" description="Transcriptional regulator SutA RNAP-binding" evidence="2">
    <location>
        <begin position="5"/>
        <end position="38"/>
    </location>
</feature>
<evidence type="ECO:0000259" key="2">
    <source>
        <dbReference type="Pfam" id="PF20661"/>
    </source>
</evidence>
<feature type="compositionally biased region" description="Basic residues" evidence="1">
    <location>
        <begin position="82"/>
        <end position="92"/>
    </location>
</feature>
<feature type="region of interest" description="Disordered" evidence="1">
    <location>
        <begin position="29"/>
        <end position="96"/>
    </location>
</feature>
<organism evidence="3 4">
    <name type="scientific">Marinimicrobium koreense</name>
    <dbReference type="NCBI Taxonomy" id="306545"/>
    <lineage>
        <taxon>Bacteria</taxon>
        <taxon>Pseudomonadati</taxon>
        <taxon>Pseudomonadota</taxon>
        <taxon>Gammaproteobacteria</taxon>
        <taxon>Cellvibrionales</taxon>
        <taxon>Cellvibrionaceae</taxon>
        <taxon>Marinimicrobium</taxon>
    </lineage>
</organism>
<name>A0A3N1NL51_9GAMM</name>
<dbReference type="EMBL" id="RJUK01000001">
    <property type="protein sequence ID" value="ROQ19492.1"/>
    <property type="molecule type" value="Genomic_DNA"/>
</dbReference>
<dbReference type="Proteomes" id="UP000273643">
    <property type="component" value="Unassembled WGS sequence"/>
</dbReference>
<evidence type="ECO:0000313" key="4">
    <source>
        <dbReference type="Proteomes" id="UP000273643"/>
    </source>
</evidence>
<dbReference type="OrthoDB" id="6077921at2"/>
<keyword evidence="4" id="KW-1185">Reference proteome</keyword>
<reference evidence="3 4" key="1">
    <citation type="submission" date="2018-11" db="EMBL/GenBank/DDBJ databases">
        <title>Genomic Encyclopedia of Type Strains, Phase IV (KMG-IV): sequencing the most valuable type-strain genomes for metagenomic binning, comparative biology and taxonomic classification.</title>
        <authorList>
            <person name="Goeker M."/>
        </authorList>
    </citation>
    <scope>NUCLEOTIDE SEQUENCE [LARGE SCALE GENOMIC DNA]</scope>
    <source>
        <strain evidence="3 4">DSM 16974</strain>
    </source>
</reference>
<protein>
    <recommendedName>
        <fullName evidence="2">Transcriptional regulator SutA RNAP-binding domain-containing protein</fullName>
    </recommendedName>
</protein>
<proteinExistence type="predicted"/>
<sequence length="109" mass="12545">MKPTKTKREIRAELDQQLEEYLRSGGKVKEVPRGLSGRIDPKGPLTPLFTPRASENPLAGRTPMTEVVARVESRKHPIPAPKRPKPKRPRKKMILDDFGQPVRWEWVEE</sequence>